<dbReference type="RefSeq" id="WP_390230397.1">
    <property type="nucleotide sequence ID" value="NZ_JBHSCN010000006.1"/>
</dbReference>
<organism evidence="1 2">
    <name type="scientific">Gryllotalpicola reticulitermitis</name>
    <dbReference type="NCBI Taxonomy" id="1184153"/>
    <lineage>
        <taxon>Bacteria</taxon>
        <taxon>Bacillati</taxon>
        <taxon>Actinomycetota</taxon>
        <taxon>Actinomycetes</taxon>
        <taxon>Micrococcales</taxon>
        <taxon>Microbacteriaceae</taxon>
        <taxon>Gryllotalpicola</taxon>
    </lineage>
</organism>
<dbReference type="Proteomes" id="UP001595900">
    <property type="component" value="Unassembled WGS sequence"/>
</dbReference>
<protein>
    <submittedName>
        <fullName evidence="1">Uncharacterized protein</fullName>
    </submittedName>
</protein>
<reference evidence="2" key="1">
    <citation type="journal article" date="2019" name="Int. J. Syst. Evol. Microbiol.">
        <title>The Global Catalogue of Microorganisms (GCM) 10K type strain sequencing project: providing services to taxonomists for standard genome sequencing and annotation.</title>
        <authorList>
            <consortium name="The Broad Institute Genomics Platform"/>
            <consortium name="The Broad Institute Genome Sequencing Center for Infectious Disease"/>
            <person name="Wu L."/>
            <person name="Ma J."/>
        </authorList>
    </citation>
    <scope>NUCLEOTIDE SEQUENCE [LARGE SCALE GENOMIC DNA]</scope>
    <source>
        <strain evidence="2">CGMCC 1.10363</strain>
    </source>
</reference>
<evidence type="ECO:0000313" key="2">
    <source>
        <dbReference type="Proteomes" id="UP001595900"/>
    </source>
</evidence>
<name>A0ABV8Q8C4_9MICO</name>
<evidence type="ECO:0000313" key="1">
    <source>
        <dbReference type="EMBL" id="MFC4244605.1"/>
    </source>
</evidence>
<gene>
    <name evidence="1" type="ORF">ACFOYW_14620</name>
</gene>
<sequence length="304" mass="33075">MLASSVVQRRRGTAGLGMATLGLGMLALTACSSSGDRADRPTTHIELPAKNVDRWVMPLDEYIPVDDHVDDYAEALLVQPCMEAKGYSWDVPWQDVNQEAAVTRNAVDRRIFTAEVARVHGYRDLGGNNSPDDAWRAFALSDIPDEEFDASRMCLEAARKVMPLQSGSAQLATSYAQSAYEAAQESKAVRAKAKLWRKCMEPAGISDLPDTPAKMPTDSMMSEFGINAGPTPTADEIELAVRDAGCRNESGWTKAAYNAEWKLQVAELAKNADELQAIRGETVRHRALVSKVIAEHAPKAPSVG</sequence>
<accession>A0ABV8Q8C4</accession>
<proteinExistence type="predicted"/>
<dbReference type="EMBL" id="JBHSCN010000006">
    <property type="protein sequence ID" value="MFC4244605.1"/>
    <property type="molecule type" value="Genomic_DNA"/>
</dbReference>
<comment type="caution">
    <text evidence="1">The sequence shown here is derived from an EMBL/GenBank/DDBJ whole genome shotgun (WGS) entry which is preliminary data.</text>
</comment>
<keyword evidence="2" id="KW-1185">Reference proteome</keyword>